<keyword evidence="2" id="KW-1185">Reference proteome</keyword>
<dbReference type="Proteomes" id="UP000323142">
    <property type="component" value="Unassembled WGS sequence"/>
</dbReference>
<accession>A0A5B2VQU2</accession>
<protein>
    <submittedName>
        <fullName evidence="1">Uncharacterized protein</fullName>
    </submittedName>
</protein>
<evidence type="ECO:0000313" key="2">
    <source>
        <dbReference type="Proteomes" id="UP000323142"/>
    </source>
</evidence>
<sequence>MADHHPASPMEALRRGALADLDNAADWLSTLRTIIEQKQGIADTSEVVWNGAQDALWSAYLKIASYRDIQDCDGSG</sequence>
<name>A0A5B2VQU2_9HYPH</name>
<evidence type="ECO:0000313" key="1">
    <source>
        <dbReference type="EMBL" id="KAA2241154.1"/>
    </source>
</evidence>
<organism evidence="1 2">
    <name type="scientific">Salinarimonas soli</name>
    <dbReference type="NCBI Taxonomy" id="1638099"/>
    <lineage>
        <taxon>Bacteria</taxon>
        <taxon>Pseudomonadati</taxon>
        <taxon>Pseudomonadota</taxon>
        <taxon>Alphaproteobacteria</taxon>
        <taxon>Hyphomicrobiales</taxon>
        <taxon>Salinarimonadaceae</taxon>
        <taxon>Salinarimonas</taxon>
    </lineage>
</organism>
<gene>
    <name evidence="1" type="ORF">F0L46_04980</name>
</gene>
<dbReference type="RefSeq" id="WP_149815935.1">
    <property type="nucleotide sequence ID" value="NZ_VUOA01000009.1"/>
</dbReference>
<comment type="caution">
    <text evidence="1">The sequence shown here is derived from an EMBL/GenBank/DDBJ whole genome shotgun (WGS) entry which is preliminary data.</text>
</comment>
<reference evidence="1 2" key="1">
    <citation type="submission" date="2019-09" db="EMBL/GenBank/DDBJ databases">
        <title>Salinarimonas rosea gen. nov., sp. nov., a new member of the a-2 subgroup of the Proteobacteria.</title>
        <authorList>
            <person name="Liu J."/>
        </authorList>
    </citation>
    <scope>NUCLEOTIDE SEQUENCE [LARGE SCALE GENOMIC DNA]</scope>
    <source>
        <strain evidence="1 2">BN140002</strain>
    </source>
</reference>
<dbReference type="EMBL" id="VUOA01000009">
    <property type="protein sequence ID" value="KAA2241154.1"/>
    <property type="molecule type" value="Genomic_DNA"/>
</dbReference>
<dbReference type="AlphaFoldDB" id="A0A5B2VQU2"/>
<reference evidence="1 2" key="2">
    <citation type="submission" date="2019-09" db="EMBL/GenBank/DDBJ databases">
        <authorList>
            <person name="Jin C."/>
        </authorList>
    </citation>
    <scope>NUCLEOTIDE SEQUENCE [LARGE SCALE GENOMIC DNA]</scope>
    <source>
        <strain evidence="1 2">BN140002</strain>
    </source>
</reference>
<proteinExistence type="predicted"/>